<dbReference type="AlphaFoldDB" id="A0A7W8ZW08"/>
<feature type="region of interest" description="Disordered" evidence="1">
    <location>
        <begin position="1"/>
        <end position="20"/>
    </location>
</feature>
<evidence type="ECO:0000313" key="4">
    <source>
        <dbReference type="Proteomes" id="UP000561726"/>
    </source>
</evidence>
<keyword evidence="2" id="KW-1133">Transmembrane helix</keyword>
<keyword evidence="2" id="KW-0472">Membrane</keyword>
<feature type="transmembrane region" description="Helical" evidence="2">
    <location>
        <begin position="27"/>
        <end position="53"/>
    </location>
</feature>
<reference evidence="3 4" key="1">
    <citation type="submission" date="2020-08" db="EMBL/GenBank/DDBJ databases">
        <title>Sequencing the genomes of 1000 actinobacteria strains.</title>
        <authorList>
            <person name="Klenk H.-P."/>
        </authorList>
    </citation>
    <scope>NUCLEOTIDE SEQUENCE [LARGE SCALE GENOMIC DNA]</scope>
    <source>
        <strain evidence="3 4">DSM 21065</strain>
    </source>
</reference>
<accession>A0A7W8ZW08</accession>
<sequence>MTDETTATDQPAPAAQTPSFSKRDLTIGGVFGGLGIVVGILGSLLVASVAGGIDSLIPSSAMTDATQACEVETDPFIELGDEGQSLSMQTDGEESPGADVADVVCVLGELEIPDSVLTRISSTRALDGRQTATWSDYSASWGYHPDNGLDIVIELSAP</sequence>
<comment type="caution">
    <text evidence="3">The sequence shown here is derived from an EMBL/GenBank/DDBJ whole genome shotgun (WGS) entry which is preliminary data.</text>
</comment>
<dbReference type="EMBL" id="JACHBQ010000001">
    <property type="protein sequence ID" value="MBB5640955.1"/>
    <property type="molecule type" value="Genomic_DNA"/>
</dbReference>
<organism evidence="3 4">
    <name type="scientific">Cryobacterium roopkundense</name>
    <dbReference type="NCBI Taxonomy" id="1001240"/>
    <lineage>
        <taxon>Bacteria</taxon>
        <taxon>Bacillati</taxon>
        <taxon>Actinomycetota</taxon>
        <taxon>Actinomycetes</taxon>
        <taxon>Micrococcales</taxon>
        <taxon>Microbacteriaceae</taxon>
        <taxon>Cryobacterium</taxon>
    </lineage>
</organism>
<feature type="compositionally biased region" description="Low complexity" evidence="1">
    <location>
        <begin position="1"/>
        <end position="18"/>
    </location>
</feature>
<proteinExistence type="predicted"/>
<name>A0A7W8ZW08_9MICO</name>
<keyword evidence="2" id="KW-0812">Transmembrane</keyword>
<dbReference type="RefSeq" id="WP_201771679.1">
    <property type="nucleotide sequence ID" value="NZ_JACHBQ010000001.1"/>
</dbReference>
<evidence type="ECO:0000256" key="1">
    <source>
        <dbReference type="SAM" id="MobiDB-lite"/>
    </source>
</evidence>
<protein>
    <submittedName>
        <fullName evidence="3">Uncharacterized protein</fullName>
    </submittedName>
</protein>
<evidence type="ECO:0000256" key="2">
    <source>
        <dbReference type="SAM" id="Phobius"/>
    </source>
</evidence>
<dbReference type="Proteomes" id="UP000561726">
    <property type="component" value="Unassembled WGS sequence"/>
</dbReference>
<gene>
    <name evidence="3" type="ORF">BJ997_001503</name>
</gene>
<evidence type="ECO:0000313" key="3">
    <source>
        <dbReference type="EMBL" id="MBB5640955.1"/>
    </source>
</evidence>